<reference evidence="1 2" key="1">
    <citation type="submission" date="2014-04" db="EMBL/GenBank/DDBJ databases">
        <authorList>
            <consortium name="DOE Joint Genome Institute"/>
            <person name="Kuo A."/>
            <person name="Kohler A."/>
            <person name="Nagy L.G."/>
            <person name="Floudas D."/>
            <person name="Copeland A."/>
            <person name="Barry K.W."/>
            <person name="Cichocki N."/>
            <person name="Veneault-Fourrey C."/>
            <person name="LaButti K."/>
            <person name="Lindquist E.A."/>
            <person name="Lipzen A."/>
            <person name="Lundell T."/>
            <person name="Morin E."/>
            <person name="Murat C."/>
            <person name="Sun H."/>
            <person name="Tunlid A."/>
            <person name="Henrissat B."/>
            <person name="Grigoriev I.V."/>
            <person name="Hibbett D.S."/>
            <person name="Martin F."/>
            <person name="Nordberg H.P."/>
            <person name="Cantor M.N."/>
            <person name="Hua S.X."/>
        </authorList>
    </citation>
    <scope>NUCLEOTIDE SEQUENCE [LARGE SCALE GENOMIC DNA]</scope>
    <source>
        <strain evidence="1 2">Foug A</strain>
    </source>
</reference>
<name>A0A0C3A9N1_9AGAM</name>
<proteinExistence type="predicted"/>
<reference evidence="2" key="2">
    <citation type="submission" date="2015-01" db="EMBL/GenBank/DDBJ databases">
        <title>Evolutionary Origins and Diversification of the Mycorrhizal Mutualists.</title>
        <authorList>
            <consortium name="DOE Joint Genome Institute"/>
            <consortium name="Mycorrhizal Genomics Consortium"/>
            <person name="Kohler A."/>
            <person name="Kuo A."/>
            <person name="Nagy L.G."/>
            <person name="Floudas D."/>
            <person name="Copeland A."/>
            <person name="Barry K.W."/>
            <person name="Cichocki N."/>
            <person name="Veneault-Fourrey C."/>
            <person name="LaButti K."/>
            <person name="Lindquist E.A."/>
            <person name="Lipzen A."/>
            <person name="Lundell T."/>
            <person name="Morin E."/>
            <person name="Murat C."/>
            <person name="Riley R."/>
            <person name="Ohm R."/>
            <person name="Sun H."/>
            <person name="Tunlid A."/>
            <person name="Henrissat B."/>
            <person name="Grigoriev I.V."/>
            <person name="Hibbett D.S."/>
            <person name="Martin F."/>
        </authorList>
    </citation>
    <scope>NUCLEOTIDE SEQUENCE [LARGE SCALE GENOMIC DNA]</scope>
    <source>
        <strain evidence="2">Foug A</strain>
    </source>
</reference>
<accession>A0A0C3A9N1</accession>
<organism evidence="1 2">
    <name type="scientific">Scleroderma citrinum Foug A</name>
    <dbReference type="NCBI Taxonomy" id="1036808"/>
    <lineage>
        <taxon>Eukaryota</taxon>
        <taxon>Fungi</taxon>
        <taxon>Dikarya</taxon>
        <taxon>Basidiomycota</taxon>
        <taxon>Agaricomycotina</taxon>
        <taxon>Agaricomycetes</taxon>
        <taxon>Agaricomycetidae</taxon>
        <taxon>Boletales</taxon>
        <taxon>Sclerodermatineae</taxon>
        <taxon>Sclerodermataceae</taxon>
        <taxon>Scleroderma</taxon>
    </lineage>
</organism>
<dbReference type="EMBL" id="KN822004">
    <property type="protein sequence ID" value="KIM70453.1"/>
    <property type="molecule type" value="Genomic_DNA"/>
</dbReference>
<protein>
    <submittedName>
        <fullName evidence="1">Uncharacterized protein</fullName>
    </submittedName>
</protein>
<sequence length="56" mass="6393">MASYIGNSWMDARESATWRRCHLGSVLCKWCQQPSPFEVTIPRLAREIPITASRGQ</sequence>
<keyword evidence="2" id="KW-1185">Reference proteome</keyword>
<dbReference type="HOGENOM" id="CLU_3015490_0_0_1"/>
<dbReference type="InParanoid" id="A0A0C3A9N1"/>
<evidence type="ECO:0000313" key="1">
    <source>
        <dbReference type="EMBL" id="KIM70453.1"/>
    </source>
</evidence>
<dbReference type="AlphaFoldDB" id="A0A0C3A9N1"/>
<gene>
    <name evidence="1" type="ORF">SCLCIDRAFT_1206584</name>
</gene>
<evidence type="ECO:0000313" key="2">
    <source>
        <dbReference type="Proteomes" id="UP000053989"/>
    </source>
</evidence>
<dbReference type="Proteomes" id="UP000053989">
    <property type="component" value="Unassembled WGS sequence"/>
</dbReference>